<evidence type="ECO:0000256" key="1">
    <source>
        <dbReference type="SAM" id="MobiDB-lite"/>
    </source>
</evidence>
<evidence type="ECO:0000313" key="3">
    <source>
        <dbReference type="EMBL" id="EYF06589.1"/>
    </source>
</evidence>
<evidence type="ECO:0000313" key="4">
    <source>
        <dbReference type="Proteomes" id="UP000019678"/>
    </source>
</evidence>
<proteinExistence type="predicted"/>
<reference evidence="3 4" key="1">
    <citation type="submission" date="2013-05" db="EMBL/GenBank/DDBJ databases">
        <title>Genome assembly of Chondromyces apiculatus DSM 436.</title>
        <authorList>
            <person name="Sharma G."/>
            <person name="Khatri I."/>
            <person name="Kaur C."/>
            <person name="Mayilraj S."/>
            <person name="Subramanian S."/>
        </authorList>
    </citation>
    <scope>NUCLEOTIDE SEQUENCE [LARGE SCALE GENOMIC DNA]</scope>
    <source>
        <strain evidence="3 4">DSM 436</strain>
    </source>
</reference>
<feature type="transmembrane region" description="Helical" evidence="2">
    <location>
        <begin position="30"/>
        <end position="51"/>
    </location>
</feature>
<dbReference type="EMBL" id="ASRX01000015">
    <property type="protein sequence ID" value="EYF06589.1"/>
    <property type="molecule type" value="Genomic_DNA"/>
</dbReference>
<protein>
    <submittedName>
        <fullName evidence="3">Uncharacterized protein</fullName>
    </submittedName>
</protein>
<keyword evidence="2" id="KW-1133">Transmembrane helix</keyword>
<name>A0A017TBJ7_9BACT</name>
<feature type="compositionally biased region" description="Gly residues" evidence="1">
    <location>
        <begin position="343"/>
        <end position="354"/>
    </location>
</feature>
<keyword evidence="2" id="KW-0472">Membrane</keyword>
<feature type="region of interest" description="Disordered" evidence="1">
    <location>
        <begin position="335"/>
        <end position="354"/>
    </location>
</feature>
<organism evidence="3 4">
    <name type="scientific">Chondromyces apiculatus DSM 436</name>
    <dbReference type="NCBI Taxonomy" id="1192034"/>
    <lineage>
        <taxon>Bacteria</taxon>
        <taxon>Pseudomonadati</taxon>
        <taxon>Myxococcota</taxon>
        <taxon>Polyangia</taxon>
        <taxon>Polyangiales</taxon>
        <taxon>Polyangiaceae</taxon>
        <taxon>Chondromyces</taxon>
    </lineage>
</organism>
<dbReference type="Proteomes" id="UP000019678">
    <property type="component" value="Unassembled WGS sequence"/>
</dbReference>
<accession>A0A017TBJ7</accession>
<keyword evidence="2" id="KW-0812">Transmembrane</keyword>
<dbReference type="STRING" id="1192034.CAP_1719"/>
<evidence type="ECO:0000256" key="2">
    <source>
        <dbReference type="SAM" id="Phobius"/>
    </source>
</evidence>
<gene>
    <name evidence="3" type="ORF">CAP_1719</name>
</gene>
<feature type="transmembrane region" description="Helical" evidence="2">
    <location>
        <begin position="60"/>
        <end position="79"/>
    </location>
</feature>
<sequence>MVRQRPTLVSVLLAVGGASALLLLEERLPPAGLAPALLGGALVLVTMLSLLRELRRRDRLAIAGGAAVLGFFAGVSAGAGAHPWALGYGGAWLPTILLFVGGVGRERLAFELERLETACDVPAKRAGALARAQQIRAETGLRARALDPEGTGAPEHAGDPRAVHAYAAQVVGYALSLEGRFAEAAASLGEVPARWMPGPMRVLMRCNLSFWRLCAGDVTGAQEALDGLGESDAPEAARPALRAARAAVLVRSGEPAAALDIVGKVDGERGEPGWVRQRYRVTRAHALAALGDEEGARAALGQVADEGDAGREELRRWVPAGGPAAGMIAEMAGRENAAARGAGRTGAGEGEGEV</sequence>
<comment type="caution">
    <text evidence="3">The sequence shown here is derived from an EMBL/GenBank/DDBJ whole genome shotgun (WGS) entry which is preliminary data.</text>
</comment>
<dbReference type="AlphaFoldDB" id="A0A017TBJ7"/>
<keyword evidence="4" id="KW-1185">Reference proteome</keyword>